<dbReference type="InterPro" id="IPR011051">
    <property type="entry name" value="RmlC_Cupin_sf"/>
</dbReference>
<keyword evidence="1" id="KW-0238">DNA-binding</keyword>
<name>A0A7K3R1H7_9ACTN</name>
<comment type="caution">
    <text evidence="4">The sequence shown here is derived from an EMBL/GenBank/DDBJ whole genome shotgun (WGS) entry which is preliminary data.</text>
</comment>
<evidence type="ECO:0000259" key="2">
    <source>
        <dbReference type="Pfam" id="PF02311"/>
    </source>
</evidence>
<evidence type="ECO:0000256" key="1">
    <source>
        <dbReference type="ARBA" id="ARBA00023125"/>
    </source>
</evidence>
<dbReference type="PANTHER" id="PTHR33744">
    <property type="entry name" value="CARBOHYDRATE DIACID REGULATOR"/>
    <property type="match status" value="1"/>
</dbReference>
<feature type="domain" description="AraC-type arabinose-binding/dimerisation" evidence="2">
    <location>
        <begin position="23"/>
        <end position="92"/>
    </location>
</feature>
<evidence type="ECO:0008006" key="6">
    <source>
        <dbReference type="Google" id="ProtNLM"/>
    </source>
</evidence>
<dbReference type="CDD" id="cd06124">
    <property type="entry name" value="cupin_NimR-like_N"/>
    <property type="match status" value="1"/>
</dbReference>
<accession>A0A7K3R1H7</accession>
<organism evidence="4 5">
    <name type="scientific">Streptomyces bauhiniae</name>
    <dbReference type="NCBI Taxonomy" id="2340725"/>
    <lineage>
        <taxon>Bacteria</taxon>
        <taxon>Bacillati</taxon>
        <taxon>Actinomycetota</taxon>
        <taxon>Actinomycetes</taxon>
        <taxon>Kitasatosporales</taxon>
        <taxon>Streptomycetaceae</taxon>
        <taxon>Streptomyces</taxon>
    </lineage>
</organism>
<dbReference type="InterPro" id="IPR042070">
    <property type="entry name" value="PucR_C-HTH_sf"/>
</dbReference>
<gene>
    <name evidence="4" type="ORF">G3I21_30830</name>
</gene>
<dbReference type="Pfam" id="PF13556">
    <property type="entry name" value="HTH_30"/>
    <property type="match status" value="1"/>
</dbReference>
<dbReference type="AlphaFoldDB" id="A0A7K3R1H7"/>
<dbReference type="Gene3D" id="2.60.120.10">
    <property type="entry name" value="Jelly Rolls"/>
    <property type="match status" value="1"/>
</dbReference>
<dbReference type="Gene3D" id="1.10.10.2840">
    <property type="entry name" value="PucR C-terminal helix-turn-helix domain"/>
    <property type="match status" value="1"/>
</dbReference>
<protein>
    <recommendedName>
        <fullName evidence="6">AraC family transcriptional regulator</fullName>
    </recommendedName>
</protein>
<dbReference type="PANTHER" id="PTHR33744:SF1">
    <property type="entry name" value="DNA-BINDING TRANSCRIPTIONAL ACTIVATOR ADER"/>
    <property type="match status" value="1"/>
</dbReference>
<evidence type="ECO:0000259" key="3">
    <source>
        <dbReference type="Pfam" id="PF13556"/>
    </source>
</evidence>
<dbReference type="Proteomes" id="UP000470520">
    <property type="component" value="Unassembled WGS sequence"/>
</dbReference>
<sequence length="204" mass="22358">MPENHPTLPESVDVPLRGAGWLPHGYHLDAHSHPHGQLVYAAAGVLATTTERGTWVAPANRVTWTPPGFAHAHRFYGRTDARILSVPPELCAERCLDVMHGLGETDRGATTRRYAMYGLVFDPRRAQELEGFVTDSLGLLLDYDRRRSTDLASTGAAYFAQSGNLSRAAHALHVHTDTLLKRLGDDWCSAGSARVSIWRCGCTS</sequence>
<dbReference type="RefSeq" id="WP_164195440.1">
    <property type="nucleotide sequence ID" value="NZ_JAAGMR010000345.1"/>
</dbReference>
<reference evidence="4 5" key="1">
    <citation type="submission" date="2020-01" db="EMBL/GenBank/DDBJ databases">
        <title>Insect and environment-associated Actinomycetes.</title>
        <authorList>
            <person name="Currrie C."/>
            <person name="Chevrette M."/>
            <person name="Carlson C."/>
            <person name="Stubbendieck R."/>
            <person name="Wendt-Pienkowski E."/>
        </authorList>
    </citation>
    <scope>NUCLEOTIDE SEQUENCE [LARGE SCALE GENOMIC DNA]</scope>
    <source>
        <strain evidence="4 5">SID7754</strain>
    </source>
</reference>
<dbReference type="GO" id="GO:0006355">
    <property type="term" value="P:regulation of DNA-templated transcription"/>
    <property type="evidence" value="ECO:0007669"/>
    <property type="project" value="InterPro"/>
</dbReference>
<dbReference type="InterPro" id="IPR003313">
    <property type="entry name" value="AraC-bd"/>
</dbReference>
<proteinExistence type="predicted"/>
<feature type="domain" description="PucR C-terminal helix-turn-helix" evidence="3">
    <location>
        <begin position="156"/>
        <end position="183"/>
    </location>
</feature>
<dbReference type="InterPro" id="IPR025736">
    <property type="entry name" value="PucR_C-HTH_dom"/>
</dbReference>
<dbReference type="EMBL" id="JAAGMR010000345">
    <property type="protein sequence ID" value="NEB96027.1"/>
    <property type="molecule type" value="Genomic_DNA"/>
</dbReference>
<dbReference type="InterPro" id="IPR014710">
    <property type="entry name" value="RmlC-like_jellyroll"/>
</dbReference>
<evidence type="ECO:0000313" key="4">
    <source>
        <dbReference type="EMBL" id="NEB96027.1"/>
    </source>
</evidence>
<dbReference type="InterPro" id="IPR051448">
    <property type="entry name" value="CdaR-like_regulators"/>
</dbReference>
<dbReference type="Pfam" id="PF02311">
    <property type="entry name" value="AraC_binding"/>
    <property type="match status" value="1"/>
</dbReference>
<evidence type="ECO:0000313" key="5">
    <source>
        <dbReference type="Proteomes" id="UP000470520"/>
    </source>
</evidence>
<dbReference type="SUPFAM" id="SSF51182">
    <property type="entry name" value="RmlC-like cupins"/>
    <property type="match status" value="1"/>
</dbReference>
<dbReference type="GO" id="GO:0003677">
    <property type="term" value="F:DNA binding"/>
    <property type="evidence" value="ECO:0007669"/>
    <property type="project" value="UniProtKB-KW"/>
</dbReference>